<name>A0ACB9EGZ9_ARCLA</name>
<evidence type="ECO:0000313" key="2">
    <source>
        <dbReference type="Proteomes" id="UP001055879"/>
    </source>
</evidence>
<organism evidence="1 2">
    <name type="scientific">Arctium lappa</name>
    <name type="common">Greater burdock</name>
    <name type="synonym">Lappa major</name>
    <dbReference type="NCBI Taxonomy" id="4217"/>
    <lineage>
        <taxon>Eukaryota</taxon>
        <taxon>Viridiplantae</taxon>
        <taxon>Streptophyta</taxon>
        <taxon>Embryophyta</taxon>
        <taxon>Tracheophyta</taxon>
        <taxon>Spermatophyta</taxon>
        <taxon>Magnoliopsida</taxon>
        <taxon>eudicotyledons</taxon>
        <taxon>Gunneridae</taxon>
        <taxon>Pentapetalae</taxon>
        <taxon>asterids</taxon>
        <taxon>campanulids</taxon>
        <taxon>Asterales</taxon>
        <taxon>Asteraceae</taxon>
        <taxon>Carduoideae</taxon>
        <taxon>Cardueae</taxon>
        <taxon>Arctiinae</taxon>
        <taxon>Arctium</taxon>
    </lineage>
</organism>
<keyword evidence="2" id="KW-1185">Reference proteome</keyword>
<gene>
    <name evidence="1" type="ORF">L6452_05862</name>
</gene>
<dbReference type="EMBL" id="CM042048">
    <property type="protein sequence ID" value="KAI3758303.1"/>
    <property type="molecule type" value="Genomic_DNA"/>
</dbReference>
<comment type="caution">
    <text evidence="1">The sequence shown here is derived from an EMBL/GenBank/DDBJ whole genome shotgun (WGS) entry which is preliminary data.</text>
</comment>
<sequence>METRSLMQHTRKPNRNLKSALFSFLLGEYKWTIYGVAEMVGPVDFDKSLESSNKIWSIFNLHGMGSGFASSVVGDLEECLQRLPFQLIKLSIFIALTETELERLKHALKQLSEAENQLRLPSERSTWFTTTLLQLGSTPSADSTPSGSSRR</sequence>
<proteinExistence type="predicted"/>
<protein>
    <submittedName>
        <fullName evidence="1">Uncharacterized protein</fullName>
    </submittedName>
</protein>
<reference evidence="2" key="1">
    <citation type="journal article" date="2022" name="Mol. Ecol. Resour.">
        <title>The genomes of chicory, endive, great burdock and yacon provide insights into Asteraceae palaeo-polyploidization history and plant inulin production.</title>
        <authorList>
            <person name="Fan W."/>
            <person name="Wang S."/>
            <person name="Wang H."/>
            <person name="Wang A."/>
            <person name="Jiang F."/>
            <person name="Liu H."/>
            <person name="Zhao H."/>
            <person name="Xu D."/>
            <person name="Zhang Y."/>
        </authorList>
    </citation>
    <scope>NUCLEOTIDE SEQUENCE [LARGE SCALE GENOMIC DNA]</scope>
    <source>
        <strain evidence="2">cv. Niubang</strain>
    </source>
</reference>
<accession>A0ACB9EGZ9</accession>
<dbReference type="Proteomes" id="UP001055879">
    <property type="component" value="Linkage Group LG02"/>
</dbReference>
<evidence type="ECO:0000313" key="1">
    <source>
        <dbReference type="EMBL" id="KAI3758303.1"/>
    </source>
</evidence>
<reference evidence="1 2" key="2">
    <citation type="journal article" date="2022" name="Mol. Ecol. Resour.">
        <title>The genomes of chicory, endive, great burdock and yacon provide insights into Asteraceae paleo-polyploidization history and plant inulin production.</title>
        <authorList>
            <person name="Fan W."/>
            <person name="Wang S."/>
            <person name="Wang H."/>
            <person name="Wang A."/>
            <person name="Jiang F."/>
            <person name="Liu H."/>
            <person name="Zhao H."/>
            <person name="Xu D."/>
            <person name="Zhang Y."/>
        </authorList>
    </citation>
    <scope>NUCLEOTIDE SEQUENCE [LARGE SCALE GENOMIC DNA]</scope>
    <source>
        <strain evidence="2">cv. Niubang</strain>
    </source>
</reference>